<evidence type="ECO:0000313" key="3">
    <source>
        <dbReference type="Proteomes" id="UP000032702"/>
    </source>
</evidence>
<feature type="region of interest" description="Disordered" evidence="1">
    <location>
        <begin position="460"/>
        <end position="480"/>
    </location>
</feature>
<feature type="region of interest" description="Disordered" evidence="1">
    <location>
        <begin position="692"/>
        <end position="735"/>
    </location>
</feature>
<dbReference type="AlphaFoldDB" id="Q09EB7"/>
<dbReference type="EMBL" id="AAMD01000001">
    <property type="protein sequence ID" value="EAU70018.1"/>
    <property type="molecule type" value="Genomic_DNA"/>
</dbReference>
<comment type="caution">
    <text evidence="2">The sequence shown here is derived from an EMBL/GenBank/DDBJ whole genome shotgun (WGS) entry which is preliminary data.</text>
</comment>
<evidence type="ECO:0000256" key="1">
    <source>
        <dbReference type="SAM" id="MobiDB-lite"/>
    </source>
</evidence>
<gene>
    <name evidence="2" type="ORF">STIAU_8325</name>
</gene>
<feature type="compositionally biased region" description="Basic and acidic residues" evidence="1">
    <location>
        <begin position="698"/>
        <end position="722"/>
    </location>
</feature>
<proteinExistence type="predicted"/>
<organism evidence="2 3">
    <name type="scientific">Stigmatella aurantiaca (strain DW4/3-1)</name>
    <dbReference type="NCBI Taxonomy" id="378806"/>
    <lineage>
        <taxon>Bacteria</taxon>
        <taxon>Pseudomonadati</taxon>
        <taxon>Myxococcota</taxon>
        <taxon>Myxococcia</taxon>
        <taxon>Myxococcales</taxon>
        <taxon>Cystobacterineae</taxon>
        <taxon>Archangiaceae</taxon>
        <taxon>Stigmatella</taxon>
    </lineage>
</organism>
<name>Q09EB7_STIAD</name>
<dbReference type="Proteomes" id="UP000032702">
    <property type="component" value="Unassembled WGS sequence"/>
</dbReference>
<accession>Q09EB7</accession>
<evidence type="ECO:0000313" key="2">
    <source>
        <dbReference type="EMBL" id="EAU70018.1"/>
    </source>
</evidence>
<sequence length="735" mass="80482">MPGDIGLRQELVQRPHVDGLAEHGIHQRQGGAVLPPHIHARDNGQQRLRRALAKLARQIPTRDVRHHRVQQRGVIAAPLPQLKGHLRVLGQLHVIALFAQHLRHHPGVVQVVVHHQHPARLLEAAGPLRASAGGRLLLVALPQPGQPHHEGAPHSPLDVLHRQLAAPAAHLVLHHRQLQRGLGGSRLPGERIEQPRQRLHGERRPRVLDAQAQLRVAIPPGDQRQLPRVLHPVPGRQQQGHHQLPQKTGIHVDLPRVLQLQLHLQGGIAPLQFPAHQLQGLAHHRVQHHVGEVFLGALHVELLQPAHQIADLPHRPVQRVQVLGFELAAQQRDAQAHHVEEVVEGVRGAAGELPQGLGPGPLEQLPLQPPKLILRGAQLPGLLGGLRAVRERLDDARQLPALFPDGGGAHLQARRAAAGALHLHHHPAHGPTLLERPHEGHVRHPEGLARGVVRVHLGQHRGHRGEGPRAHHRADRHPQQAADRLRGEGHAPIQLGQQDAHVHVVQHGLHHRRLAEAHRLGPQHPGVGGLGGGARLADQLVDEVRHFRREVSPLAARIDAHQHRFERLELARQILGLEALVIPECPMGADHLGPEPQGVFPPVMEQAHQLVQELAQGGPEVLSRHLDFVQLFPQTLGPQARDTLALLLEHLGQSLDGIRVTHRQDFNLCTAGGLGQRGQAGRQAILRPGFCTGGADPTMERQRHATHGTRQERSDAAAHLRYGDGAPLPGRAGPF</sequence>
<protein>
    <submittedName>
        <fullName evidence="2">Uncharacterized protein</fullName>
    </submittedName>
</protein>
<reference evidence="2 3" key="1">
    <citation type="submission" date="2006-04" db="EMBL/GenBank/DDBJ databases">
        <authorList>
            <person name="Nierman W.C."/>
        </authorList>
    </citation>
    <scope>NUCLEOTIDE SEQUENCE [LARGE SCALE GENOMIC DNA]</scope>
    <source>
        <strain evidence="2 3">DW4/3-1</strain>
    </source>
</reference>